<dbReference type="PANTHER" id="PTHR24251">
    <property type="entry name" value="OVOCHYMASE-RELATED"/>
    <property type="match status" value="1"/>
</dbReference>
<keyword evidence="2" id="KW-1015">Disulfide bond</keyword>
<dbReference type="SUPFAM" id="SSF49854">
    <property type="entry name" value="Spermadhesin, CUB domain"/>
    <property type="match status" value="1"/>
</dbReference>
<dbReference type="AlphaFoldDB" id="A0AAV2HF98"/>
<keyword evidence="1" id="KW-0677">Repeat</keyword>
<proteinExistence type="predicted"/>
<feature type="non-terminal residue" evidence="5">
    <location>
        <position position="93"/>
    </location>
</feature>
<evidence type="ECO:0000259" key="4">
    <source>
        <dbReference type="PROSITE" id="PS01180"/>
    </source>
</evidence>
<dbReference type="EMBL" id="CAXITT010000076">
    <property type="protein sequence ID" value="CAL1530801.1"/>
    <property type="molecule type" value="Genomic_DNA"/>
</dbReference>
<dbReference type="PROSITE" id="PS01180">
    <property type="entry name" value="CUB"/>
    <property type="match status" value="1"/>
</dbReference>
<comment type="caution">
    <text evidence="3">Lacks conserved residue(s) required for the propagation of feature annotation.</text>
</comment>
<evidence type="ECO:0000256" key="1">
    <source>
        <dbReference type="ARBA" id="ARBA00022737"/>
    </source>
</evidence>
<dbReference type="InterPro" id="IPR035914">
    <property type="entry name" value="Sperma_CUB_dom_sf"/>
</dbReference>
<reference evidence="5 6" key="1">
    <citation type="submission" date="2024-04" db="EMBL/GenBank/DDBJ databases">
        <authorList>
            <consortium name="Genoscope - CEA"/>
            <person name="William W."/>
        </authorList>
    </citation>
    <scope>NUCLEOTIDE SEQUENCE [LARGE SCALE GENOMIC DNA]</scope>
</reference>
<accession>A0AAV2HF98</accession>
<feature type="non-terminal residue" evidence="5">
    <location>
        <position position="1"/>
    </location>
</feature>
<gene>
    <name evidence="5" type="ORF">GSLYS_00004926001</name>
</gene>
<evidence type="ECO:0000313" key="5">
    <source>
        <dbReference type="EMBL" id="CAL1530801.1"/>
    </source>
</evidence>
<dbReference type="Proteomes" id="UP001497497">
    <property type="component" value="Unassembled WGS sequence"/>
</dbReference>
<evidence type="ECO:0000313" key="6">
    <source>
        <dbReference type="Proteomes" id="UP001497497"/>
    </source>
</evidence>
<comment type="caution">
    <text evidence="5">The sequence shown here is derived from an EMBL/GenBank/DDBJ whole genome shotgun (WGS) entry which is preliminary data.</text>
</comment>
<dbReference type="PANTHER" id="PTHR24251:SF30">
    <property type="entry name" value="MEMBRANE FRIZZLED-RELATED PROTEIN"/>
    <property type="match status" value="1"/>
</dbReference>
<dbReference type="SMART" id="SM00042">
    <property type="entry name" value="CUB"/>
    <property type="match status" value="1"/>
</dbReference>
<dbReference type="Pfam" id="PF00431">
    <property type="entry name" value="CUB"/>
    <property type="match status" value="1"/>
</dbReference>
<dbReference type="Gene3D" id="2.60.120.290">
    <property type="entry name" value="Spermadhesin, CUB domain"/>
    <property type="match status" value="1"/>
</dbReference>
<evidence type="ECO:0000256" key="2">
    <source>
        <dbReference type="ARBA" id="ARBA00023157"/>
    </source>
</evidence>
<name>A0AAV2HF98_LYMST</name>
<dbReference type="CDD" id="cd00041">
    <property type="entry name" value="CUB"/>
    <property type="match status" value="1"/>
</dbReference>
<sequence>HSQQCGATLKGVTGSLQSPNFPDSYPAFANCVWKIEILPPKVIELKIQSLDIENLYDWLEIYDGIEMTDATLLEHFDESLSEKTVVSTGSFVY</sequence>
<protein>
    <recommendedName>
        <fullName evidence="4">CUB domain-containing protein</fullName>
    </recommendedName>
</protein>
<evidence type="ECO:0000256" key="3">
    <source>
        <dbReference type="PROSITE-ProRule" id="PRU00059"/>
    </source>
</evidence>
<organism evidence="5 6">
    <name type="scientific">Lymnaea stagnalis</name>
    <name type="common">Great pond snail</name>
    <name type="synonym">Helix stagnalis</name>
    <dbReference type="NCBI Taxonomy" id="6523"/>
    <lineage>
        <taxon>Eukaryota</taxon>
        <taxon>Metazoa</taxon>
        <taxon>Spiralia</taxon>
        <taxon>Lophotrochozoa</taxon>
        <taxon>Mollusca</taxon>
        <taxon>Gastropoda</taxon>
        <taxon>Heterobranchia</taxon>
        <taxon>Euthyneura</taxon>
        <taxon>Panpulmonata</taxon>
        <taxon>Hygrophila</taxon>
        <taxon>Lymnaeoidea</taxon>
        <taxon>Lymnaeidae</taxon>
        <taxon>Lymnaea</taxon>
    </lineage>
</organism>
<feature type="domain" description="CUB" evidence="4">
    <location>
        <begin position="5"/>
        <end position="93"/>
    </location>
</feature>
<dbReference type="InterPro" id="IPR000859">
    <property type="entry name" value="CUB_dom"/>
</dbReference>
<keyword evidence="6" id="KW-1185">Reference proteome</keyword>